<evidence type="ECO:0000256" key="2">
    <source>
        <dbReference type="ARBA" id="ARBA00022827"/>
    </source>
</evidence>
<evidence type="ECO:0000256" key="1">
    <source>
        <dbReference type="ARBA" id="ARBA00022630"/>
    </source>
</evidence>
<evidence type="ECO:0000313" key="7">
    <source>
        <dbReference type="Proteomes" id="UP000036947"/>
    </source>
</evidence>
<evidence type="ECO:0000313" key="6">
    <source>
        <dbReference type="EMBL" id="KND88228.1"/>
    </source>
</evidence>
<dbReference type="Gene3D" id="3.50.50.60">
    <property type="entry name" value="FAD/NAD(P)-binding domain"/>
    <property type="match status" value="3"/>
</dbReference>
<keyword evidence="4" id="KW-0560">Oxidoreductase</keyword>
<dbReference type="Proteomes" id="UP000036947">
    <property type="component" value="Unassembled WGS sequence"/>
</dbReference>
<dbReference type="PANTHER" id="PTHR43098:SF5">
    <property type="entry name" value="DUAL-FUNCTIONAL MONOOXYGENASE_METHYLTRANSFERASE PSOF"/>
    <property type="match status" value="1"/>
</dbReference>
<dbReference type="InterPro" id="IPR036188">
    <property type="entry name" value="FAD/NAD-bd_sf"/>
</dbReference>
<dbReference type="GO" id="GO:0050660">
    <property type="term" value="F:flavin adenine dinucleotide binding"/>
    <property type="evidence" value="ECO:0007669"/>
    <property type="project" value="InterPro"/>
</dbReference>
<dbReference type="InterPro" id="IPR020946">
    <property type="entry name" value="Flavin_mOase-like"/>
</dbReference>
<comment type="caution">
    <text evidence="6">The sequence shown here is derived from an EMBL/GenBank/DDBJ whole genome shotgun (WGS) entry which is preliminary data.</text>
</comment>
<dbReference type="PRINTS" id="PR00411">
    <property type="entry name" value="PNDRDTASEI"/>
</dbReference>
<protein>
    <submittedName>
        <fullName evidence="6">Phenylacetone monooxygenase</fullName>
    </submittedName>
</protein>
<proteinExistence type="predicted"/>
<feature type="domain" description="Methyltransferase type 12" evidence="5">
    <location>
        <begin position="746"/>
        <end position="850"/>
    </location>
</feature>
<dbReference type="GO" id="GO:0050661">
    <property type="term" value="F:NADP binding"/>
    <property type="evidence" value="ECO:0007669"/>
    <property type="project" value="InterPro"/>
</dbReference>
<dbReference type="GO" id="GO:0004499">
    <property type="term" value="F:N,N-dimethylaniline monooxygenase activity"/>
    <property type="evidence" value="ECO:0007669"/>
    <property type="project" value="InterPro"/>
</dbReference>
<keyword evidence="3" id="KW-0521">NADP</keyword>
<accession>A0A0L0N273</accession>
<keyword evidence="6" id="KW-0503">Monooxygenase</keyword>
<dbReference type="SUPFAM" id="SSF51905">
    <property type="entry name" value="FAD/NAD(P)-binding domain"/>
    <property type="match status" value="3"/>
</dbReference>
<sequence length="938" mass="105090">MSNKTADYDAIVIGAGFGGIRSLWELDQLGLTVKCFDAALDVGGTWYWNRYPGCRTDGEAWVYILNFAPELLEEWDYHERYPSQEEIQQYLGRIVGQFFPSAGSWLVSKLDIMGLHLLTQETDRYNLRKHIEFGTRIAAAHYSDSDNIWTITTANGLTTTCRYFLPATGILSIPKDPPFAGLKSYTGEWYRASNWPAHKVDFHGKRIAIVGTGSTGIHLIPKLAPVAKELTVFQRTPNYVLPGRNYPIDEYQVVDIKKNHDATWELAKMNIAGAACKASGRTVKSMGDANKISQILDHGWERGCFNFQLETFDDAFMDPESNEQVAEFIRQKIRAIVQDPDTAELLCPKYPFGSKRPPSGHFYYEAFKRPNVKLVDISRDDIDLYEKGIRTSSGVEHEFDMIIFALGFDAGTGALNEMEIRGSRDKLLREYWTERLGTFAGVLVSGFPNMFIVCGPHMPAGNMPIPLEISVNWIGKTIRHMEKNKLTKINVTEKAADAWSDHHDGLWNSVFISEAAKENRSWFVGTNIPGKPPKIMFYFGGVQNWLSWLDKEINTAWASMDFTPLAVADKAGQDTFGQDTSVDRLSVTAQILESAAMPLQSDEAGISPAEKFNLTSAACARYIHWAVKEMHDRGLAAKAAYRAYWWKVLQDFVKSELGRALIQQSPNTKGELDQLTSKLGVEGEAIARIGPELVRLLTGQTHPLAHILKDDLLFRMYLSDEGARPNRYMADYTKILTFQNKDLRILEIGAGTGGTTFQVLQACSPTGESFCSEYMYTDISPGFFKTSKTTLKKWEHLLKFQTLNVENDAGKQGFEEHAYDLVIAANVVHATRSLTKSLGTIHKLLKPGGKVGLVELTRLTPYFNMAFGSLSGWWAGVDEGRTESPLQSPEQWHEKLQKTGFSGVDLAAYDLPEPERHSALLLSTALVVDSTINETNRH</sequence>
<dbReference type="Pfam" id="PF00743">
    <property type="entry name" value="FMO-like"/>
    <property type="match status" value="1"/>
</dbReference>
<dbReference type="InterPro" id="IPR013217">
    <property type="entry name" value="Methyltransf_12"/>
</dbReference>
<dbReference type="CDD" id="cd02440">
    <property type="entry name" value="AdoMet_MTases"/>
    <property type="match status" value="1"/>
</dbReference>
<dbReference type="STRING" id="1163406.A0A0L0N273"/>
<dbReference type="PANTHER" id="PTHR43098">
    <property type="entry name" value="L-ORNITHINE N(5)-MONOOXYGENASE-RELATED"/>
    <property type="match status" value="1"/>
</dbReference>
<name>A0A0L0N273_TOLOC</name>
<keyword evidence="1" id="KW-0285">Flavoprotein</keyword>
<organism evidence="6 7">
    <name type="scientific">Tolypocladium ophioglossoides (strain CBS 100239)</name>
    <name type="common">Snaketongue truffleclub</name>
    <name type="synonym">Elaphocordyceps ophioglossoides</name>
    <dbReference type="NCBI Taxonomy" id="1163406"/>
    <lineage>
        <taxon>Eukaryota</taxon>
        <taxon>Fungi</taxon>
        <taxon>Dikarya</taxon>
        <taxon>Ascomycota</taxon>
        <taxon>Pezizomycotina</taxon>
        <taxon>Sordariomycetes</taxon>
        <taxon>Hypocreomycetidae</taxon>
        <taxon>Hypocreales</taxon>
        <taxon>Ophiocordycipitaceae</taxon>
        <taxon>Tolypocladium</taxon>
    </lineage>
</organism>
<evidence type="ECO:0000256" key="4">
    <source>
        <dbReference type="ARBA" id="ARBA00023002"/>
    </source>
</evidence>
<reference evidence="6 7" key="1">
    <citation type="journal article" date="2015" name="BMC Genomics">
        <title>The genome of the truffle-parasite Tolypocladium ophioglossoides and the evolution of antifungal peptaibiotics.</title>
        <authorList>
            <person name="Quandt C.A."/>
            <person name="Bushley K.E."/>
            <person name="Spatafora J.W."/>
        </authorList>
    </citation>
    <scope>NUCLEOTIDE SEQUENCE [LARGE SCALE GENOMIC DNA]</scope>
    <source>
        <strain evidence="6 7">CBS 100239</strain>
    </source>
</reference>
<evidence type="ECO:0000256" key="3">
    <source>
        <dbReference type="ARBA" id="ARBA00022857"/>
    </source>
</evidence>
<keyword evidence="2" id="KW-0274">FAD</keyword>
<dbReference type="InterPro" id="IPR050775">
    <property type="entry name" value="FAD-binding_Monooxygenases"/>
</dbReference>
<gene>
    <name evidence="6" type="ORF">TOPH_07109</name>
</gene>
<dbReference type="EMBL" id="LFRF01000027">
    <property type="protein sequence ID" value="KND88228.1"/>
    <property type="molecule type" value="Genomic_DNA"/>
</dbReference>
<dbReference type="AlphaFoldDB" id="A0A0L0N273"/>
<dbReference type="InterPro" id="IPR029063">
    <property type="entry name" value="SAM-dependent_MTases_sf"/>
</dbReference>
<dbReference type="SUPFAM" id="SSF53335">
    <property type="entry name" value="S-adenosyl-L-methionine-dependent methyltransferases"/>
    <property type="match status" value="1"/>
</dbReference>
<dbReference type="Gene3D" id="3.40.50.150">
    <property type="entry name" value="Vaccinia Virus protein VP39"/>
    <property type="match status" value="1"/>
</dbReference>
<evidence type="ECO:0000259" key="5">
    <source>
        <dbReference type="Pfam" id="PF08242"/>
    </source>
</evidence>
<dbReference type="Pfam" id="PF08242">
    <property type="entry name" value="Methyltransf_12"/>
    <property type="match status" value="1"/>
</dbReference>
<keyword evidence="7" id="KW-1185">Reference proteome</keyword>
<dbReference type="OrthoDB" id="66881at2759"/>